<dbReference type="InterPro" id="IPR036942">
    <property type="entry name" value="Beta-barrel_TonB_sf"/>
</dbReference>
<dbReference type="PROSITE" id="PS00018">
    <property type="entry name" value="EF_HAND_1"/>
    <property type="match status" value="1"/>
</dbReference>
<name>A0ABU5HNN4_9BACE</name>
<dbReference type="InterPro" id="IPR008969">
    <property type="entry name" value="CarboxyPept-like_regulatory"/>
</dbReference>
<keyword evidence="2 7" id="KW-0813">Transport</keyword>
<feature type="domain" description="TonB-dependent receptor plug" evidence="9">
    <location>
        <begin position="119"/>
        <end position="221"/>
    </location>
</feature>
<feature type="signal peptide" evidence="8">
    <location>
        <begin position="1"/>
        <end position="23"/>
    </location>
</feature>
<organism evidence="10 11">
    <name type="scientific">Bacteroides vicugnae</name>
    <dbReference type="NCBI Taxonomy" id="3037989"/>
    <lineage>
        <taxon>Bacteria</taxon>
        <taxon>Pseudomonadati</taxon>
        <taxon>Bacteroidota</taxon>
        <taxon>Bacteroidia</taxon>
        <taxon>Bacteroidales</taxon>
        <taxon>Bacteroidaceae</taxon>
        <taxon>Bacteroides</taxon>
    </lineage>
</organism>
<keyword evidence="5 7" id="KW-0472">Membrane</keyword>
<evidence type="ECO:0000256" key="5">
    <source>
        <dbReference type="ARBA" id="ARBA00023136"/>
    </source>
</evidence>
<keyword evidence="3 7" id="KW-1134">Transmembrane beta strand</keyword>
<keyword evidence="4 7" id="KW-0812">Transmembrane</keyword>
<dbReference type="PROSITE" id="PS52016">
    <property type="entry name" value="TONB_DEPENDENT_REC_3"/>
    <property type="match status" value="1"/>
</dbReference>
<keyword evidence="6 7" id="KW-0998">Cell outer membrane</keyword>
<protein>
    <submittedName>
        <fullName evidence="10">TonB-dependent receptor</fullName>
    </submittedName>
</protein>
<evidence type="ECO:0000259" key="9">
    <source>
        <dbReference type="Pfam" id="PF07715"/>
    </source>
</evidence>
<evidence type="ECO:0000256" key="2">
    <source>
        <dbReference type="ARBA" id="ARBA00022448"/>
    </source>
</evidence>
<keyword evidence="10" id="KW-0675">Receptor</keyword>
<feature type="chain" id="PRO_5046472562" evidence="8">
    <location>
        <begin position="24"/>
        <end position="1020"/>
    </location>
</feature>
<accession>A0ABU5HNN4</accession>
<dbReference type="InterPro" id="IPR037066">
    <property type="entry name" value="Plug_dom_sf"/>
</dbReference>
<dbReference type="InterPro" id="IPR018247">
    <property type="entry name" value="EF_Hand_1_Ca_BS"/>
</dbReference>
<dbReference type="Gene3D" id="2.40.170.20">
    <property type="entry name" value="TonB-dependent receptor, beta-barrel domain"/>
    <property type="match status" value="1"/>
</dbReference>
<keyword evidence="8" id="KW-0732">Signal</keyword>
<reference evidence="10 11" key="1">
    <citation type="submission" date="2023-04" db="EMBL/GenBank/DDBJ databases">
        <title>Bacteroides pacosi sp. nov., isolated from the fecal material of an alpaca.</title>
        <authorList>
            <person name="Miller S."/>
            <person name="Hendry M."/>
            <person name="King J."/>
            <person name="Sankaranarayanan K."/>
            <person name="Lawson P.A."/>
        </authorList>
    </citation>
    <scope>NUCLEOTIDE SEQUENCE [LARGE SCALE GENOMIC DNA]</scope>
    <source>
        <strain evidence="10 11">A2-P53</strain>
    </source>
</reference>
<keyword evidence="11" id="KW-1185">Reference proteome</keyword>
<dbReference type="EMBL" id="JARZAK010000003">
    <property type="protein sequence ID" value="MDY7257584.1"/>
    <property type="molecule type" value="Genomic_DNA"/>
</dbReference>
<evidence type="ECO:0000313" key="10">
    <source>
        <dbReference type="EMBL" id="MDY7257584.1"/>
    </source>
</evidence>
<dbReference type="Pfam" id="PF07715">
    <property type="entry name" value="Plug"/>
    <property type="match status" value="1"/>
</dbReference>
<evidence type="ECO:0000313" key="11">
    <source>
        <dbReference type="Proteomes" id="UP001292913"/>
    </source>
</evidence>
<dbReference type="SUPFAM" id="SSF56935">
    <property type="entry name" value="Porins"/>
    <property type="match status" value="1"/>
</dbReference>
<comment type="caution">
    <text evidence="10">The sequence shown here is derived from an EMBL/GenBank/DDBJ whole genome shotgun (WGS) entry which is preliminary data.</text>
</comment>
<evidence type="ECO:0000256" key="3">
    <source>
        <dbReference type="ARBA" id="ARBA00022452"/>
    </source>
</evidence>
<dbReference type="InterPro" id="IPR039426">
    <property type="entry name" value="TonB-dep_rcpt-like"/>
</dbReference>
<dbReference type="InterPro" id="IPR012910">
    <property type="entry name" value="Plug_dom"/>
</dbReference>
<dbReference type="RefSeq" id="WP_258978890.1">
    <property type="nucleotide sequence ID" value="NZ_JARZAK010000003.1"/>
</dbReference>
<dbReference type="InterPro" id="IPR023996">
    <property type="entry name" value="TonB-dep_OMP_SusC/RagA"/>
</dbReference>
<gene>
    <name evidence="10" type="ORF">QHG74_07630</name>
</gene>
<dbReference type="NCBIfam" id="TIGR04057">
    <property type="entry name" value="SusC_RagA_signa"/>
    <property type="match status" value="1"/>
</dbReference>
<dbReference type="Gene3D" id="2.170.130.10">
    <property type="entry name" value="TonB-dependent receptor, plug domain"/>
    <property type="match status" value="1"/>
</dbReference>
<proteinExistence type="inferred from homology"/>
<evidence type="ECO:0000256" key="4">
    <source>
        <dbReference type="ARBA" id="ARBA00022692"/>
    </source>
</evidence>
<evidence type="ECO:0000256" key="7">
    <source>
        <dbReference type="PROSITE-ProRule" id="PRU01360"/>
    </source>
</evidence>
<comment type="subcellular location">
    <subcellularLocation>
        <location evidence="1 7">Cell outer membrane</location>
        <topology evidence="1 7">Multi-pass membrane protein</topology>
    </subcellularLocation>
</comment>
<comment type="similarity">
    <text evidence="7">Belongs to the TonB-dependent receptor family.</text>
</comment>
<evidence type="ECO:0000256" key="6">
    <source>
        <dbReference type="ARBA" id="ARBA00023237"/>
    </source>
</evidence>
<evidence type="ECO:0000256" key="8">
    <source>
        <dbReference type="SAM" id="SignalP"/>
    </source>
</evidence>
<dbReference type="NCBIfam" id="TIGR04056">
    <property type="entry name" value="OMP_RagA_SusC"/>
    <property type="match status" value="1"/>
</dbReference>
<dbReference type="Proteomes" id="UP001292913">
    <property type="component" value="Unassembled WGS sequence"/>
</dbReference>
<dbReference type="InterPro" id="IPR023997">
    <property type="entry name" value="TonB-dep_OMP_SusC/RagA_CS"/>
</dbReference>
<evidence type="ECO:0000256" key="1">
    <source>
        <dbReference type="ARBA" id="ARBA00004571"/>
    </source>
</evidence>
<dbReference type="Pfam" id="PF13715">
    <property type="entry name" value="CarbopepD_reg_2"/>
    <property type="match status" value="1"/>
</dbReference>
<dbReference type="Gene3D" id="2.60.40.1120">
    <property type="entry name" value="Carboxypeptidase-like, regulatory domain"/>
    <property type="match status" value="1"/>
</dbReference>
<sequence length="1020" mass="113418">MKKYLKIKLLILIFLTGIQYTNAQGTAVVNGAVISDQNDPLIGVTVTETGTTNGVITDIDGKFSIKLKNATGKLTFSYVGYITQTIAVNNQSKNLKVVLTEDSKQLEEVIVVGYGVQKKANVSGSITSLGTRDLHTMATNDASQALQGKAPVYVSRKSGLPGEGSSVYMRGVGTLNNAAPLWIIDGVPGMPLDNFNEVESIQLLKDAASAAIYGIEAANGVVLVTTKKGAKGRIAVNYNGYVKINHALGLPEMLGTQGYIDMYKARWMSNNPDKGEPTTNDIKSFYFLTPNEVSQLPNTDWVDVMFGTGIEHSHSIDISGASDRSSYFLSAMYENDEGTYVNTNYEKWAIKTRFEQTPLKWLKFSQTVNFSHSKRKHNALNWQHVLRANPAMNVYDDTNPMGTGYGYFTDEFAGTIDWQGGNPLESADLKDHWEKWNVAWGNLQVIITPIKGLVWTTNLTGTLSNHATSSFLYNTFGGISTNSIDFVEGKNIQGHQLDYSHNQSTSYLLNTYVNYNKLIGKHDLGAMVGFEVRESRNDDASGYAEWGIPAQDLRSTALTDHRDGTNSWATGSSYSIFGRVTYAYDNRYLLTANFRNDATDIFAPGKRSAFFPSVSVGWNIANEKFFKVEKINDLKLRFGIGEIGNNSIDKNWWRQEYKLQTNGTWLAQKTPNKDVTWEKTRITNIGIDLGAWNNAFTATIDLYNKKTRDALIEQKMPSHIGVGSSTYKLNKGEISNKGIEVALSYRGSINHFNYLVSGNISYNKNKVLNIGNASYLSGGSFNRTLVDGPIAAFWGYVADGLYQTQAEIDALNTISMEKWGVAYDAGNIGPGDIKFKDLNGDGRINDEDMTSIGNPWPTYVYGFNVNLEYKGFEFNMNWQGVADRDIYNNTKQCLENMNADWNSTPDVWNAWTPNNTQTSQPRLGNATHNYQLPNSYMVEDGSYLRLKNIQLGYNFKKSVVSKMKLSKLKIYVGVENALTFTKFKGFDPEFIGNNNAEQGVYSLTQYPQSRSISFGLNVGF</sequence>
<dbReference type="SUPFAM" id="SSF49464">
    <property type="entry name" value="Carboxypeptidase regulatory domain-like"/>
    <property type="match status" value="1"/>
</dbReference>